<feature type="domain" description="C2H2-type" evidence="7">
    <location>
        <begin position="481"/>
        <end position="508"/>
    </location>
</feature>
<proteinExistence type="predicted"/>
<keyword evidence="1" id="KW-0479">Metal-binding</keyword>
<dbReference type="InterPro" id="IPR013087">
    <property type="entry name" value="Znf_C2H2_type"/>
</dbReference>
<dbReference type="InterPro" id="IPR001909">
    <property type="entry name" value="KRAB"/>
</dbReference>
<evidence type="ECO:0000256" key="5">
    <source>
        <dbReference type="PROSITE-ProRule" id="PRU00042"/>
    </source>
</evidence>
<dbReference type="Proteomes" id="UP001652641">
    <property type="component" value="Chromosome 11"/>
</dbReference>
<accession>A0ABM4XXC1</accession>
<dbReference type="PANTHER" id="PTHR23235">
    <property type="entry name" value="KRUEPPEL-LIKE TRANSCRIPTION FACTOR"/>
    <property type="match status" value="1"/>
</dbReference>
<feature type="domain" description="C2H2-type" evidence="7">
    <location>
        <begin position="509"/>
        <end position="536"/>
    </location>
</feature>
<evidence type="ECO:0000256" key="3">
    <source>
        <dbReference type="ARBA" id="ARBA00022771"/>
    </source>
</evidence>
<dbReference type="PROSITE" id="PS00028">
    <property type="entry name" value="ZINC_FINGER_C2H2_1"/>
    <property type="match status" value="8"/>
</dbReference>
<feature type="domain" description="C2H2-type" evidence="7">
    <location>
        <begin position="621"/>
        <end position="648"/>
    </location>
</feature>
<sequence>MLGGYQKHHSDEAVSCSLGRENPVRGWRSRNRQARGLCYSAPASVLRVQCGRGGWPVGRGGLGQDSQEVFPQRPARLRPAAALRGSGCVCGSGTRPRLPAPFPGRRGGPQRRGALRRPREAGVAGVQPPPPLRGAEGRRRQTRPGPERPCPTRRPPGGPGARSPPRRAARAMAAAALASGAPFGPAPELQPGQPAPARARPESVTFEDVAIYFSENEWTGLAPAQRVLYRDVMLENYGAVAALAAFPFPKPALISQLERGEAPWCKAPQGALDGEGPRGISSGYPFLKPAGISHFEQVEEPLNLKLQGEGPSLTCTEGVLKSEKEDFILKEGSFEEAKDHMVLSSGPWCRGSQEFWFGKTCEEEKSRLGRWSDYSNGRSLENTANDIIEVIVKDEMVSGEDSSENTGVNIPLGIHQKIFSEQVFYICEECGKCFDKNEDFDQHQRIHNGEKVYGCKECGKTFSFRSHCIAHQRIHTGVKPYVCQECAKAFVWKSNLIRHQRIHTGEKPFECKECGKGFSQNTSLTQHQRIHTGEKPYTCKECGKSFTRNPALLRHQRIHTGEKPYECKDCGKGFMWNSDLAQHQRVHTGEKPHECTDCGKSFICKAHLIRHQRIHTGERPYKCNDCGKAFSQNSVLIKHQRRHAREKPCNCQISHLLEH</sequence>
<feature type="region of interest" description="Disordered" evidence="6">
    <location>
        <begin position="88"/>
        <end position="170"/>
    </location>
</feature>
<feature type="domain" description="C2H2-type" evidence="7">
    <location>
        <begin position="537"/>
        <end position="564"/>
    </location>
</feature>
<protein>
    <submittedName>
        <fullName evidence="10">Zinc finger protein 662 isoform X1</fullName>
    </submittedName>
</protein>
<keyword evidence="3 5" id="KW-0863">Zinc-finger</keyword>
<dbReference type="Gene3D" id="6.10.140.140">
    <property type="match status" value="1"/>
</dbReference>
<dbReference type="PANTHER" id="PTHR23235:SF178">
    <property type="entry name" value="C2H2-TYPE DOMAIN-CONTAINING PROTEIN-RELATED"/>
    <property type="match status" value="1"/>
</dbReference>
<dbReference type="SUPFAM" id="SSF109640">
    <property type="entry name" value="KRAB domain (Kruppel-associated box)"/>
    <property type="match status" value="1"/>
</dbReference>
<dbReference type="CDD" id="cd07765">
    <property type="entry name" value="KRAB_A-box"/>
    <property type="match status" value="1"/>
</dbReference>
<organism evidence="9 10">
    <name type="scientific">Vulpes vulpes</name>
    <name type="common">Red fox</name>
    <dbReference type="NCBI Taxonomy" id="9627"/>
    <lineage>
        <taxon>Eukaryota</taxon>
        <taxon>Metazoa</taxon>
        <taxon>Chordata</taxon>
        <taxon>Craniata</taxon>
        <taxon>Vertebrata</taxon>
        <taxon>Euteleostomi</taxon>
        <taxon>Mammalia</taxon>
        <taxon>Eutheria</taxon>
        <taxon>Laurasiatheria</taxon>
        <taxon>Carnivora</taxon>
        <taxon>Caniformia</taxon>
        <taxon>Canidae</taxon>
        <taxon>Vulpes</taxon>
    </lineage>
</organism>
<dbReference type="Pfam" id="PF01352">
    <property type="entry name" value="KRAB"/>
    <property type="match status" value="1"/>
</dbReference>
<feature type="compositionally biased region" description="Pro residues" evidence="6">
    <location>
        <begin position="147"/>
        <end position="158"/>
    </location>
</feature>
<evidence type="ECO:0000256" key="1">
    <source>
        <dbReference type="ARBA" id="ARBA00022723"/>
    </source>
</evidence>
<feature type="domain" description="C2H2-type" evidence="7">
    <location>
        <begin position="565"/>
        <end position="592"/>
    </location>
</feature>
<dbReference type="PROSITE" id="PS50157">
    <property type="entry name" value="ZINC_FINGER_C2H2_2"/>
    <property type="match status" value="8"/>
</dbReference>
<dbReference type="InterPro" id="IPR036051">
    <property type="entry name" value="KRAB_dom_sf"/>
</dbReference>
<feature type="domain" description="C2H2-type" evidence="7">
    <location>
        <begin position="593"/>
        <end position="620"/>
    </location>
</feature>
<dbReference type="Pfam" id="PF00096">
    <property type="entry name" value="zf-C2H2"/>
    <property type="match status" value="8"/>
</dbReference>
<feature type="domain" description="C2H2-type" evidence="7">
    <location>
        <begin position="453"/>
        <end position="480"/>
    </location>
</feature>
<keyword evidence="4" id="KW-0862">Zinc</keyword>
<dbReference type="SMART" id="SM00349">
    <property type="entry name" value="KRAB"/>
    <property type="match status" value="1"/>
</dbReference>
<evidence type="ECO:0000313" key="9">
    <source>
        <dbReference type="Proteomes" id="UP001652641"/>
    </source>
</evidence>
<evidence type="ECO:0000259" key="8">
    <source>
        <dbReference type="PROSITE" id="PS50805"/>
    </source>
</evidence>
<name>A0ABM4XXC1_VULVU</name>
<evidence type="ECO:0000259" key="7">
    <source>
        <dbReference type="PROSITE" id="PS50157"/>
    </source>
</evidence>
<evidence type="ECO:0000256" key="2">
    <source>
        <dbReference type="ARBA" id="ARBA00022737"/>
    </source>
</evidence>
<dbReference type="RefSeq" id="XP_072582684.1">
    <property type="nucleotide sequence ID" value="XM_072726583.1"/>
</dbReference>
<evidence type="ECO:0000256" key="6">
    <source>
        <dbReference type="SAM" id="MobiDB-lite"/>
    </source>
</evidence>
<keyword evidence="9" id="KW-1185">Reference proteome</keyword>
<dbReference type="PROSITE" id="PS50805">
    <property type="entry name" value="KRAB"/>
    <property type="match status" value="1"/>
</dbReference>
<feature type="domain" description="C2H2-type" evidence="7">
    <location>
        <begin position="425"/>
        <end position="452"/>
    </location>
</feature>
<dbReference type="SUPFAM" id="SSF57667">
    <property type="entry name" value="beta-beta-alpha zinc fingers"/>
    <property type="match status" value="5"/>
</dbReference>
<keyword evidence="2" id="KW-0677">Repeat</keyword>
<dbReference type="InterPro" id="IPR036236">
    <property type="entry name" value="Znf_C2H2_sf"/>
</dbReference>
<dbReference type="Gene3D" id="3.30.160.60">
    <property type="entry name" value="Classic Zinc Finger"/>
    <property type="match status" value="8"/>
</dbReference>
<dbReference type="GeneID" id="112921602"/>
<gene>
    <name evidence="10" type="primary">ZNF662</name>
</gene>
<feature type="region of interest" description="Disordered" evidence="6">
    <location>
        <begin position="180"/>
        <end position="199"/>
    </location>
</feature>
<feature type="domain" description="KRAB" evidence="8">
    <location>
        <begin position="204"/>
        <end position="276"/>
    </location>
</feature>
<evidence type="ECO:0000313" key="10">
    <source>
        <dbReference type="RefSeq" id="XP_072582684.1"/>
    </source>
</evidence>
<evidence type="ECO:0000256" key="4">
    <source>
        <dbReference type="ARBA" id="ARBA00022833"/>
    </source>
</evidence>
<reference evidence="10" key="1">
    <citation type="submission" date="2025-08" db="UniProtKB">
        <authorList>
            <consortium name="RefSeq"/>
        </authorList>
    </citation>
    <scope>IDENTIFICATION</scope>
    <source>
        <tissue evidence="10">Cell line</tissue>
    </source>
</reference>
<dbReference type="SMART" id="SM00355">
    <property type="entry name" value="ZnF_C2H2"/>
    <property type="match status" value="8"/>
</dbReference>